<evidence type="ECO:0000313" key="2">
    <source>
        <dbReference type="Proteomes" id="UP001445335"/>
    </source>
</evidence>
<name>A0AAW1RLY7_9CHLO</name>
<evidence type="ECO:0008006" key="3">
    <source>
        <dbReference type="Google" id="ProtNLM"/>
    </source>
</evidence>
<keyword evidence="2" id="KW-1185">Reference proteome</keyword>
<evidence type="ECO:0000313" key="1">
    <source>
        <dbReference type="EMBL" id="KAK9834817.1"/>
    </source>
</evidence>
<accession>A0AAW1RLY7</accession>
<proteinExistence type="predicted"/>
<dbReference type="Proteomes" id="UP001445335">
    <property type="component" value="Unassembled WGS sequence"/>
</dbReference>
<comment type="caution">
    <text evidence="1">The sequence shown here is derived from an EMBL/GenBank/DDBJ whole genome shotgun (WGS) entry which is preliminary data.</text>
</comment>
<gene>
    <name evidence="1" type="ORF">WJX81_000892</name>
</gene>
<organism evidence="1 2">
    <name type="scientific">Elliptochloris bilobata</name>
    <dbReference type="NCBI Taxonomy" id="381761"/>
    <lineage>
        <taxon>Eukaryota</taxon>
        <taxon>Viridiplantae</taxon>
        <taxon>Chlorophyta</taxon>
        <taxon>core chlorophytes</taxon>
        <taxon>Trebouxiophyceae</taxon>
        <taxon>Trebouxiophyceae incertae sedis</taxon>
        <taxon>Elliptochloris clade</taxon>
        <taxon>Elliptochloris</taxon>
    </lineage>
</organism>
<protein>
    <recommendedName>
        <fullName evidence="3">Glycosyltransferase family 92 protein</fullName>
    </recommendedName>
</protein>
<dbReference type="EMBL" id="JALJOU010000031">
    <property type="protein sequence ID" value="KAK9834817.1"/>
    <property type="molecule type" value="Genomic_DNA"/>
</dbReference>
<sequence length="432" mass="48186">MLPSFREAAVVHVYLKGLHKDGGVALRGYVFAESAVRPWQGWGGGYLCQPHIPGTTWPDLFLQTLRGEKRVLRFRAHHELMFGFNSDEPAPETSDKFRMCVPYPVTLTVSTADAAADFTLHVAGLADYAYFSPGSLHRPLRHQGPVGGDARVQAVLYPFLEHTPQALVNNVLFLYVQYHLQLGYSRFYQYTQSIFVAGFLADERLARLVQAGSLVFILWEGTSWCSGPQHIKCWQPVIYSHAILVSWGMSNVYLTMADHDEYLALPNCAAVGSVQSLVKYCFGQRTAPRLWRYDVFCSTESCRSPADEVALWRANGAGGAHPMQHFTRRKSGPYKNEHGKSFVDPEHGGPFEVHSGLVLPGGHKIEGYLGDMVNPTCGVWLHVINMFVPRDRPDAEPTVLDARWQWALERLDAAEAIGSAARRRGGRSAGNR</sequence>
<reference evidence="1 2" key="1">
    <citation type="journal article" date="2024" name="Nat. Commun.">
        <title>Phylogenomics reveals the evolutionary origins of lichenization in chlorophyte algae.</title>
        <authorList>
            <person name="Puginier C."/>
            <person name="Libourel C."/>
            <person name="Otte J."/>
            <person name="Skaloud P."/>
            <person name="Haon M."/>
            <person name="Grisel S."/>
            <person name="Petersen M."/>
            <person name="Berrin J.G."/>
            <person name="Delaux P.M."/>
            <person name="Dal Grande F."/>
            <person name="Keller J."/>
        </authorList>
    </citation>
    <scope>NUCLEOTIDE SEQUENCE [LARGE SCALE GENOMIC DNA]</scope>
    <source>
        <strain evidence="1 2">SAG 245.80</strain>
    </source>
</reference>
<dbReference type="AlphaFoldDB" id="A0AAW1RLY7"/>